<dbReference type="Proteomes" id="UP000799118">
    <property type="component" value="Unassembled WGS sequence"/>
</dbReference>
<sequence>MLFFIQIASAIALVLPQVAAASPKCGLVPPSNSVASLESSSGSGVSSTGSGELTDVLANGWYPGWLANDNPPSNISWSKYTTLTFAFATTTPDVNTVALDSISQQALPEFVSQAAANNVSAILSIGGWSGSMYYSNAMATAQNRSAFVQTVVNLVNNYSLDGIEFDWEYPGKQGIGCNTVSSTDSANFLSFLQELRQNPTGAKISLAAAVSITPFVGSGGQPMTDVSAFAKVLDYISVMNYDIWGSWSPTVGPNAPLNDTCAPVQDGSAVSAVKAWIAAGFPADQISLGVAAYGHSFDVSNANALSSSKSLRLYPPFNAADQPHGDSQDAQAGTDECGNPTPVGGIFNFWGLVDGGFLNTNGTAANGIDYTFDNCSQTPFVYNPTSDVMVSYDDATSFAAKGRFINDMGLKGFSIWHILGDYNNILLDSISNAMGIESVCLSS</sequence>
<keyword evidence="4" id="KW-0378">Hydrolase</keyword>
<dbReference type="InterPro" id="IPR001223">
    <property type="entry name" value="Glyco_hydro18_cat"/>
</dbReference>
<organism evidence="4 5">
    <name type="scientific">Gymnopus androsaceus JB14</name>
    <dbReference type="NCBI Taxonomy" id="1447944"/>
    <lineage>
        <taxon>Eukaryota</taxon>
        <taxon>Fungi</taxon>
        <taxon>Dikarya</taxon>
        <taxon>Basidiomycota</taxon>
        <taxon>Agaricomycotina</taxon>
        <taxon>Agaricomycetes</taxon>
        <taxon>Agaricomycetidae</taxon>
        <taxon>Agaricales</taxon>
        <taxon>Marasmiineae</taxon>
        <taxon>Omphalotaceae</taxon>
        <taxon>Gymnopus</taxon>
    </lineage>
</organism>
<dbReference type="GO" id="GO:0005975">
    <property type="term" value="P:carbohydrate metabolic process"/>
    <property type="evidence" value="ECO:0007669"/>
    <property type="project" value="InterPro"/>
</dbReference>
<dbReference type="GO" id="GO:0008061">
    <property type="term" value="F:chitin binding"/>
    <property type="evidence" value="ECO:0007669"/>
    <property type="project" value="InterPro"/>
</dbReference>
<evidence type="ECO:0000259" key="3">
    <source>
        <dbReference type="PROSITE" id="PS51910"/>
    </source>
</evidence>
<dbReference type="SUPFAM" id="SSF51445">
    <property type="entry name" value="(Trans)glycosidases"/>
    <property type="match status" value="1"/>
</dbReference>
<dbReference type="PANTHER" id="PTHR11177:SF317">
    <property type="entry name" value="CHITINASE 12-RELATED"/>
    <property type="match status" value="1"/>
</dbReference>
<evidence type="ECO:0000256" key="1">
    <source>
        <dbReference type="SAM" id="MobiDB-lite"/>
    </source>
</evidence>
<dbReference type="PANTHER" id="PTHR11177">
    <property type="entry name" value="CHITINASE"/>
    <property type="match status" value="1"/>
</dbReference>
<dbReference type="AlphaFoldDB" id="A0A6A4HF64"/>
<evidence type="ECO:0000256" key="2">
    <source>
        <dbReference type="SAM" id="SignalP"/>
    </source>
</evidence>
<dbReference type="OrthoDB" id="73875at2759"/>
<keyword evidence="2" id="KW-0732">Signal</keyword>
<dbReference type="Gene3D" id="3.10.50.10">
    <property type="match status" value="1"/>
</dbReference>
<dbReference type="InterPro" id="IPR029070">
    <property type="entry name" value="Chitinase_insertion_sf"/>
</dbReference>
<dbReference type="Gene3D" id="3.20.20.80">
    <property type="entry name" value="Glycosidases"/>
    <property type="match status" value="1"/>
</dbReference>
<dbReference type="InterPro" id="IPR050314">
    <property type="entry name" value="Glycosyl_Hydrlase_18"/>
</dbReference>
<dbReference type="InterPro" id="IPR011583">
    <property type="entry name" value="Chitinase_II/V-like_cat"/>
</dbReference>
<proteinExistence type="predicted"/>
<dbReference type="Pfam" id="PF00704">
    <property type="entry name" value="Glyco_hydro_18"/>
    <property type="match status" value="1"/>
</dbReference>
<dbReference type="GO" id="GO:0005576">
    <property type="term" value="C:extracellular region"/>
    <property type="evidence" value="ECO:0007669"/>
    <property type="project" value="TreeGrafter"/>
</dbReference>
<accession>A0A6A4HF64</accession>
<dbReference type="GO" id="GO:0006032">
    <property type="term" value="P:chitin catabolic process"/>
    <property type="evidence" value="ECO:0007669"/>
    <property type="project" value="TreeGrafter"/>
</dbReference>
<feature type="domain" description="GH18" evidence="3">
    <location>
        <begin position="56"/>
        <end position="437"/>
    </location>
</feature>
<dbReference type="GO" id="GO:0004568">
    <property type="term" value="F:chitinase activity"/>
    <property type="evidence" value="ECO:0007669"/>
    <property type="project" value="TreeGrafter"/>
</dbReference>
<dbReference type="PROSITE" id="PS51910">
    <property type="entry name" value="GH18_2"/>
    <property type="match status" value="1"/>
</dbReference>
<evidence type="ECO:0000313" key="4">
    <source>
        <dbReference type="EMBL" id="KAE9396431.1"/>
    </source>
</evidence>
<evidence type="ECO:0000313" key="5">
    <source>
        <dbReference type="Proteomes" id="UP000799118"/>
    </source>
</evidence>
<feature type="region of interest" description="Disordered" evidence="1">
    <location>
        <begin position="318"/>
        <end position="337"/>
    </location>
</feature>
<dbReference type="InterPro" id="IPR017853">
    <property type="entry name" value="GH"/>
</dbReference>
<reference evidence="4" key="1">
    <citation type="journal article" date="2019" name="Environ. Microbiol.">
        <title>Fungal ecological strategies reflected in gene transcription - a case study of two litter decomposers.</title>
        <authorList>
            <person name="Barbi F."/>
            <person name="Kohler A."/>
            <person name="Barry K."/>
            <person name="Baskaran P."/>
            <person name="Daum C."/>
            <person name="Fauchery L."/>
            <person name="Ihrmark K."/>
            <person name="Kuo A."/>
            <person name="LaButti K."/>
            <person name="Lipzen A."/>
            <person name="Morin E."/>
            <person name="Grigoriev I.V."/>
            <person name="Henrissat B."/>
            <person name="Lindahl B."/>
            <person name="Martin F."/>
        </authorList>
    </citation>
    <scope>NUCLEOTIDE SEQUENCE</scope>
    <source>
        <strain evidence="4">JB14</strain>
    </source>
</reference>
<dbReference type="SUPFAM" id="SSF54556">
    <property type="entry name" value="Chitinase insertion domain"/>
    <property type="match status" value="1"/>
</dbReference>
<dbReference type="SMART" id="SM00636">
    <property type="entry name" value="Glyco_18"/>
    <property type="match status" value="1"/>
</dbReference>
<feature type="chain" id="PRO_5025366346" evidence="2">
    <location>
        <begin position="21"/>
        <end position="443"/>
    </location>
</feature>
<feature type="signal peptide" evidence="2">
    <location>
        <begin position="1"/>
        <end position="20"/>
    </location>
</feature>
<protein>
    <submittedName>
        <fullName evidence="4">Glycoside hydrolase</fullName>
    </submittedName>
</protein>
<name>A0A6A4HF64_9AGAR</name>
<dbReference type="EMBL" id="ML769513">
    <property type="protein sequence ID" value="KAE9396431.1"/>
    <property type="molecule type" value="Genomic_DNA"/>
</dbReference>
<keyword evidence="5" id="KW-1185">Reference proteome</keyword>
<gene>
    <name evidence="4" type="ORF">BT96DRAFT_824699</name>
</gene>